<name>A0A8J8NT16_HALGN</name>
<dbReference type="Gene3D" id="3.30.70.330">
    <property type="match status" value="3"/>
</dbReference>
<evidence type="ECO:0000256" key="1">
    <source>
        <dbReference type="ARBA" id="ARBA00022664"/>
    </source>
</evidence>
<proteinExistence type="predicted"/>
<dbReference type="InterPro" id="IPR012677">
    <property type="entry name" value="Nucleotide-bd_a/b_plait_sf"/>
</dbReference>
<evidence type="ECO:0000313" key="8">
    <source>
        <dbReference type="Proteomes" id="UP000785679"/>
    </source>
</evidence>
<feature type="domain" description="RRM" evidence="6">
    <location>
        <begin position="36"/>
        <end position="119"/>
    </location>
</feature>
<dbReference type="Pfam" id="PF00076">
    <property type="entry name" value="RRM_1"/>
    <property type="match status" value="1"/>
</dbReference>
<dbReference type="GO" id="GO:0008380">
    <property type="term" value="P:RNA splicing"/>
    <property type="evidence" value="ECO:0007669"/>
    <property type="project" value="UniProtKB-KW"/>
</dbReference>
<dbReference type="SUPFAM" id="SSF54928">
    <property type="entry name" value="RNA-binding domain, RBD"/>
    <property type="match status" value="3"/>
</dbReference>
<dbReference type="PANTHER" id="PTHR23139">
    <property type="entry name" value="RNA-BINDING PROTEIN"/>
    <property type="match status" value="1"/>
</dbReference>
<dbReference type="OrthoDB" id="311388at2759"/>
<accession>A0A8J8NT16</accession>
<dbReference type="GO" id="GO:0006397">
    <property type="term" value="P:mRNA processing"/>
    <property type="evidence" value="ECO:0007669"/>
    <property type="project" value="UniProtKB-KW"/>
</dbReference>
<dbReference type="InterPro" id="IPR000504">
    <property type="entry name" value="RRM_dom"/>
</dbReference>
<dbReference type="SMART" id="SM00360">
    <property type="entry name" value="RRM"/>
    <property type="match status" value="2"/>
</dbReference>
<organism evidence="7 8">
    <name type="scientific">Halteria grandinella</name>
    <dbReference type="NCBI Taxonomy" id="5974"/>
    <lineage>
        <taxon>Eukaryota</taxon>
        <taxon>Sar</taxon>
        <taxon>Alveolata</taxon>
        <taxon>Ciliophora</taxon>
        <taxon>Intramacronucleata</taxon>
        <taxon>Spirotrichea</taxon>
        <taxon>Stichotrichia</taxon>
        <taxon>Sporadotrichida</taxon>
        <taxon>Halteriidae</taxon>
        <taxon>Halteria</taxon>
    </lineage>
</organism>
<evidence type="ECO:0000259" key="6">
    <source>
        <dbReference type="PROSITE" id="PS50102"/>
    </source>
</evidence>
<evidence type="ECO:0000256" key="4">
    <source>
        <dbReference type="PROSITE-ProRule" id="PRU00176"/>
    </source>
</evidence>
<keyword evidence="8" id="KW-1185">Reference proteome</keyword>
<dbReference type="EMBL" id="RRYP01008520">
    <property type="protein sequence ID" value="TNV79720.1"/>
    <property type="molecule type" value="Genomic_DNA"/>
</dbReference>
<dbReference type="InterPro" id="IPR035979">
    <property type="entry name" value="RBD_domain_sf"/>
</dbReference>
<evidence type="ECO:0000256" key="3">
    <source>
        <dbReference type="ARBA" id="ARBA00023187"/>
    </source>
</evidence>
<sequence length="426" mass="48211">MSGSTNPQQGVSQAQSQIPLSTSVSGAPSQNDLHARKVYVGGIPRDFPGDQVIRFLVDTLTRAGGVLDPPGNPVLKNFINSEKRFIFMEFRSVEEAYAAIQLDGIRFHGVNLRIRWTDDYEKLGPIRPRRQVPVLDTAALGIISTKVEEGPLKVFIGGLPKELSEEQIKNLLLNYGRLKSFHLVKDNKDLTTSRGFAFCEYTDERGVSHAIKYLNGLKIYGRSINVRRTLGAANICFLPSSQLSDEQKRVFSDNLTSYISLVSEMIVQGQELNAQQAMISPLQYGSEELEKHNDQMSTYIRQHFSYNYTSTVIELKVPSLTREMLENDSEYAGVCEELSEELRKFGSLRQFFFNGEEMREVFVPRPRDLNIFTTIQESAIGKAYAEFEEVTAAFACYNLMNNRVYMGMPVEINFANKDQFLTKQLN</sequence>
<feature type="domain" description="RRM" evidence="6">
    <location>
        <begin position="152"/>
        <end position="231"/>
    </location>
</feature>
<dbReference type="AlphaFoldDB" id="A0A8J8NT16"/>
<evidence type="ECO:0000256" key="2">
    <source>
        <dbReference type="ARBA" id="ARBA00022884"/>
    </source>
</evidence>
<protein>
    <recommendedName>
        <fullName evidence="6">RRM domain-containing protein</fullName>
    </recommendedName>
</protein>
<comment type="caution">
    <text evidence="7">The sequence shown here is derived from an EMBL/GenBank/DDBJ whole genome shotgun (WGS) entry which is preliminary data.</text>
</comment>
<reference evidence="7" key="1">
    <citation type="submission" date="2019-06" db="EMBL/GenBank/DDBJ databases">
        <authorList>
            <person name="Zheng W."/>
        </authorList>
    </citation>
    <scope>NUCLEOTIDE SEQUENCE</scope>
    <source>
        <strain evidence="7">QDHG01</strain>
    </source>
</reference>
<keyword evidence="3" id="KW-0508">mRNA splicing</keyword>
<dbReference type="GO" id="GO:0003723">
    <property type="term" value="F:RNA binding"/>
    <property type="evidence" value="ECO:0007669"/>
    <property type="project" value="UniProtKB-UniRule"/>
</dbReference>
<keyword evidence="1" id="KW-0507">mRNA processing</keyword>
<evidence type="ECO:0000313" key="7">
    <source>
        <dbReference type="EMBL" id="TNV79720.1"/>
    </source>
</evidence>
<dbReference type="PROSITE" id="PS50102">
    <property type="entry name" value="RRM"/>
    <property type="match status" value="2"/>
</dbReference>
<keyword evidence="2 4" id="KW-0694">RNA-binding</keyword>
<gene>
    <name evidence="7" type="ORF">FGO68_gene9492</name>
</gene>
<dbReference type="Proteomes" id="UP000785679">
    <property type="component" value="Unassembled WGS sequence"/>
</dbReference>
<evidence type="ECO:0000256" key="5">
    <source>
        <dbReference type="SAM" id="MobiDB-lite"/>
    </source>
</evidence>
<feature type="region of interest" description="Disordered" evidence="5">
    <location>
        <begin position="1"/>
        <end position="29"/>
    </location>
</feature>